<dbReference type="SUPFAM" id="SSF52317">
    <property type="entry name" value="Class I glutamine amidotransferase-like"/>
    <property type="match status" value="1"/>
</dbReference>
<dbReference type="PANTHER" id="PTHR43130:SF2">
    <property type="entry name" value="DJ-1_PFPI DOMAIN-CONTAINING PROTEIN"/>
    <property type="match status" value="1"/>
</dbReference>
<dbReference type="InterPro" id="IPR052158">
    <property type="entry name" value="INH-QAR"/>
</dbReference>
<dbReference type="EC" id="4.2.1.103" evidence="2"/>
<proteinExistence type="predicted"/>
<dbReference type="GO" id="GO:0006355">
    <property type="term" value="P:regulation of DNA-templated transcription"/>
    <property type="evidence" value="ECO:0007669"/>
    <property type="project" value="TreeGrafter"/>
</dbReference>
<sequence length="236" mass="25131">MTNETTTLTIGIPIYPGIDPLDVVAPYEIFSTMAQEVADQCTVNVLVMAETVNPVPCRFGMPLVPGTTFDAVAALDVLWVPGGSVQALHELMKGGPYLDALRRWSEGARFVTSVCEGAMLLAAAGLLDGYHATTHWAFLPCFDRFGKIIPVGGTDDRWPRFVVDPPEPAPGALGTRVTGAGISAGLDEALQLVLMLFGREVAEQVQISIQYFPDPPVNARLEPAQSCPLLPAAPAS</sequence>
<feature type="domain" description="DJ-1/PfpI" evidence="1">
    <location>
        <begin position="13"/>
        <end position="138"/>
    </location>
</feature>
<dbReference type="InterPro" id="IPR029062">
    <property type="entry name" value="Class_I_gatase-like"/>
</dbReference>
<gene>
    <name evidence="2" type="ORF">HNQ61_004932</name>
</gene>
<protein>
    <submittedName>
        <fullName evidence="2">Cyclohexyl-isocyanide hydratase</fullName>
        <ecNumber evidence="2">4.2.1.103</ecNumber>
    </submittedName>
</protein>
<dbReference type="Gene3D" id="3.40.50.880">
    <property type="match status" value="1"/>
</dbReference>
<dbReference type="GO" id="GO:0050549">
    <property type="term" value="F:cyclohexyl-isocyanide hydratase activity"/>
    <property type="evidence" value="ECO:0007669"/>
    <property type="project" value="UniProtKB-EC"/>
</dbReference>
<keyword evidence="2" id="KW-0456">Lyase</keyword>
<name>A0A841H4V8_9BACT</name>
<dbReference type="CDD" id="cd03139">
    <property type="entry name" value="GATase1_PfpI_2"/>
    <property type="match status" value="1"/>
</dbReference>
<accession>A0A841H4V8</accession>
<reference evidence="2 3" key="1">
    <citation type="submission" date="2020-08" db="EMBL/GenBank/DDBJ databases">
        <title>Genomic Encyclopedia of Type Strains, Phase IV (KMG-IV): sequencing the most valuable type-strain genomes for metagenomic binning, comparative biology and taxonomic classification.</title>
        <authorList>
            <person name="Goeker M."/>
        </authorList>
    </citation>
    <scope>NUCLEOTIDE SEQUENCE [LARGE SCALE GENOMIC DNA]</scope>
    <source>
        <strain evidence="2 3">DSM 29007</strain>
    </source>
</reference>
<comment type="caution">
    <text evidence="2">The sequence shown here is derived from an EMBL/GenBank/DDBJ whole genome shotgun (WGS) entry which is preliminary data.</text>
</comment>
<dbReference type="AlphaFoldDB" id="A0A841H4V8"/>
<keyword evidence="3" id="KW-1185">Reference proteome</keyword>
<evidence type="ECO:0000313" key="3">
    <source>
        <dbReference type="Proteomes" id="UP000582837"/>
    </source>
</evidence>
<organism evidence="2 3">
    <name type="scientific">Longimicrobium terrae</name>
    <dbReference type="NCBI Taxonomy" id="1639882"/>
    <lineage>
        <taxon>Bacteria</taxon>
        <taxon>Pseudomonadati</taxon>
        <taxon>Gemmatimonadota</taxon>
        <taxon>Longimicrobiia</taxon>
        <taxon>Longimicrobiales</taxon>
        <taxon>Longimicrobiaceae</taxon>
        <taxon>Longimicrobium</taxon>
    </lineage>
</organism>
<evidence type="ECO:0000313" key="2">
    <source>
        <dbReference type="EMBL" id="MBB6073265.1"/>
    </source>
</evidence>
<dbReference type="RefSeq" id="WP_170038574.1">
    <property type="nucleotide sequence ID" value="NZ_JABDTL010000002.1"/>
</dbReference>
<evidence type="ECO:0000259" key="1">
    <source>
        <dbReference type="Pfam" id="PF01965"/>
    </source>
</evidence>
<dbReference type="PANTHER" id="PTHR43130">
    <property type="entry name" value="ARAC-FAMILY TRANSCRIPTIONAL REGULATOR"/>
    <property type="match status" value="1"/>
</dbReference>
<dbReference type="EMBL" id="JACHIA010000022">
    <property type="protein sequence ID" value="MBB6073265.1"/>
    <property type="molecule type" value="Genomic_DNA"/>
</dbReference>
<dbReference type="Pfam" id="PF01965">
    <property type="entry name" value="DJ-1_PfpI"/>
    <property type="match status" value="1"/>
</dbReference>
<dbReference type="InterPro" id="IPR002818">
    <property type="entry name" value="DJ-1/PfpI"/>
</dbReference>
<dbReference type="Proteomes" id="UP000582837">
    <property type="component" value="Unassembled WGS sequence"/>
</dbReference>